<accession>F7R0H4</accession>
<dbReference type="Proteomes" id="UP000002971">
    <property type="component" value="Unassembled WGS sequence"/>
</dbReference>
<sequence>MIFEQCLSRKSSMPFNFKTFDLAASGIIESKFQHCLAQKKAA</sequence>
<evidence type="ECO:0000313" key="1">
    <source>
        <dbReference type="EMBL" id="EGM51550.1"/>
    </source>
</evidence>
<dbReference type="EMBL" id="AFOJ01000005">
    <property type="protein sequence ID" value="EGM51550.1"/>
    <property type="molecule type" value="Genomic_DNA"/>
</dbReference>
<comment type="caution">
    <text evidence="1">The sequence shown here is derived from an EMBL/GenBank/DDBJ whole genome shotgun (WGS) entry which is preliminary data.</text>
</comment>
<name>F7R0H4_9LACO</name>
<gene>
    <name evidence="1" type="ORF">LRU_01064</name>
</gene>
<organism evidence="1 2">
    <name type="scientific">Ligilactobacillus ruminis SPM0211</name>
    <dbReference type="NCBI Taxonomy" id="1040964"/>
    <lineage>
        <taxon>Bacteria</taxon>
        <taxon>Bacillati</taxon>
        <taxon>Bacillota</taxon>
        <taxon>Bacilli</taxon>
        <taxon>Lactobacillales</taxon>
        <taxon>Lactobacillaceae</taxon>
        <taxon>Ligilactobacillus</taxon>
    </lineage>
</organism>
<protein>
    <submittedName>
        <fullName evidence="1">Uncharacterized protein</fullName>
    </submittedName>
</protein>
<proteinExistence type="predicted"/>
<dbReference type="AlphaFoldDB" id="F7R0H4"/>
<reference evidence="1 2" key="1">
    <citation type="journal article" date="2011" name="J. Bacteriol.">
        <title>Genome Sequence of Lactobacillus ruminis SPM0211, Isolated from a Fecal Sample from a Healthy Korean.</title>
        <authorList>
            <person name="Lee S."/>
            <person name="Cho Y.J."/>
            <person name="Lee A.H."/>
            <person name="Chun J."/>
            <person name="Ha N.J."/>
            <person name="Ko G."/>
        </authorList>
    </citation>
    <scope>NUCLEOTIDE SEQUENCE [LARGE SCALE GENOMIC DNA]</scope>
    <source>
        <strain evidence="1 2">SPM0211</strain>
    </source>
</reference>
<evidence type="ECO:0000313" key="2">
    <source>
        <dbReference type="Proteomes" id="UP000002971"/>
    </source>
</evidence>